<dbReference type="STRING" id="655015.B1812_09395"/>
<keyword evidence="1" id="KW-0812">Transmembrane</keyword>
<sequence length="124" mass="13222">MPLTIALLCVAAPLAVGGLAITLHRRNPTFARQPQRVIPLIFGLLMAFGSLLLRLIGMAFGEPIVRAEKIKTSVRPLIRASGSRAARGALSSAASRELVSKRRAVAGIGAISKKWEPVFEKNPA</sequence>
<accession>A0A1W6MUI2</accession>
<protein>
    <submittedName>
        <fullName evidence="2">Uncharacterized protein</fullName>
    </submittedName>
</protein>
<dbReference type="Proteomes" id="UP000193978">
    <property type="component" value="Chromosome"/>
</dbReference>
<proteinExistence type="predicted"/>
<keyword evidence="3" id="KW-1185">Reference proteome</keyword>
<dbReference type="KEGG" id="mbry:B1812_09395"/>
<dbReference type="AlphaFoldDB" id="A0A1W6MUI2"/>
<gene>
    <name evidence="2" type="ORF">B1812_09395</name>
</gene>
<keyword evidence="1" id="KW-0472">Membrane</keyword>
<evidence type="ECO:0000256" key="1">
    <source>
        <dbReference type="SAM" id="Phobius"/>
    </source>
</evidence>
<feature type="transmembrane region" description="Helical" evidence="1">
    <location>
        <begin position="36"/>
        <end position="56"/>
    </location>
</feature>
<keyword evidence="1" id="KW-1133">Transmembrane helix</keyword>
<evidence type="ECO:0000313" key="2">
    <source>
        <dbReference type="EMBL" id="ARN81261.1"/>
    </source>
</evidence>
<evidence type="ECO:0000313" key="3">
    <source>
        <dbReference type="Proteomes" id="UP000193978"/>
    </source>
</evidence>
<name>A0A1W6MUI2_9HYPH</name>
<organism evidence="2 3">
    <name type="scientific">Methylocystis bryophila</name>
    <dbReference type="NCBI Taxonomy" id="655015"/>
    <lineage>
        <taxon>Bacteria</taxon>
        <taxon>Pseudomonadati</taxon>
        <taxon>Pseudomonadota</taxon>
        <taxon>Alphaproteobacteria</taxon>
        <taxon>Hyphomicrobiales</taxon>
        <taxon>Methylocystaceae</taxon>
        <taxon>Methylocystis</taxon>
    </lineage>
</organism>
<reference evidence="2 3" key="1">
    <citation type="submission" date="2017-02" db="EMBL/GenBank/DDBJ databases">
        <authorList>
            <person name="Peterson S.W."/>
        </authorList>
    </citation>
    <scope>NUCLEOTIDE SEQUENCE [LARGE SCALE GENOMIC DNA]</scope>
    <source>
        <strain evidence="2 3">S285</strain>
    </source>
</reference>
<dbReference type="EMBL" id="CP019948">
    <property type="protein sequence ID" value="ARN81261.1"/>
    <property type="molecule type" value="Genomic_DNA"/>
</dbReference>
<dbReference type="RefSeq" id="WP_085771353.1">
    <property type="nucleotide sequence ID" value="NZ_AP027149.1"/>
</dbReference>